<feature type="compositionally biased region" description="Acidic residues" evidence="1">
    <location>
        <begin position="263"/>
        <end position="275"/>
    </location>
</feature>
<keyword evidence="2" id="KW-0472">Membrane</keyword>
<keyword evidence="4" id="KW-1185">Reference proteome</keyword>
<protein>
    <recommendedName>
        <fullName evidence="5">Integral membrane protein</fullName>
    </recommendedName>
</protein>
<proteinExistence type="predicted"/>
<evidence type="ECO:0008006" key="5">
    <source>
        <dbReference type="Google" id="ProtNLM"/>
    </source>
</evidence>
<dbReference type="EMBL" id="JBIRGH010000005">
    <property type="protein sequence ID" value="MFH8584885.1"/>
    <property type="molecule type" value="Genomic_DNA"/>
</dbReference>
<dbReference type="Proteomes" id="UP001610990">
    <property type="component" value="Unassembled WGS sequence"/>
</dbReference>
<feature type="transmembrane region" description="Helical" evidence="2">
    <location>
        <begin position="370"/>
        <end position="388"/>
    </location>
</feature>
<evidence type="ECO:0000313" key="3">
    <source>
        <dbReference type="EMBL" id="MFH8584885.1"/>
    </source>
</evidence>
<evidence type="ECO:0000256" key="1">
    <source>
        <dbReference type="SAM" id="MobiDB-lite"/>
    </source>
</evidence>
<reference evidence="3 4" key="1">
    <citation type="submission" date="2024-10" db="EMBL/GenBank/DDBJ databases">
        <title>The Natural Products Discovery Center: Release of the First 8490 Sequenced Strains for Exploring Actinobacteria Biosynthetic Diversity.</title>
        <authorList>
            <person name="Kalkreuter E."/>
            <person name="Kautsar S.A."/>
            <person name="Yang D."/>
            <person name="Bader C.D."/>
            <person name="Teijaro C.N."/>
            <person name="Fluegel L."/>
            <person name="Davis C.M."/>
            <person name="Simpson J.R."/>
            <person name="Lauterbach L."/>
            <person name="Steele A.D."/>
            <person name="Gui C."/>
            <person name="Meng S."/>
            <person name="Li G."/>
            <person name="Viehrig K."/>
            <person name="Ye F."/>
            <person name="Su P."/>
            <person name="Kiefer A.F."/>
            <person name="Nichols A."/>
            <person name="Cepeda A.J."/>
            <person name="Yan W."/>
            <person name="Fan B."/>
            <person name="Jiang Y."/>
            <person name="Adhikari A."/>
            <person name="Zheng C.-J."/>
            <person name="Schuster L."/>
            <person name="Cowan T.M."/>
            <person name="Smanski M.J."/>
            <person name="Chevrette M.G."/>
            <person name="De Carvalho L.P.S."/>
            <person name="Shen B."/>
        </authorList>
    </citation>
    <scope>NUCLEOTIDE SEQUENCE [LARGE SCALE GENOMIC DNA]</scope>
    <source>
        <strain evidence="3 4">NPDC018013</strain>
    </source>
</reference>
<keyword evidence="2" id="KW-1133">Transmembrane helix</keyword>
<feature type="region of interest" description="Disordered" evidence="1">
    <location>
        <begin position="66"/>
        <end position="284"/>
    </location>
</feature>
<keyword evidence="2" id="KW-0812">Transmembrane</keyword>
<feature type="transmembrane region" description="Helical" evidence="2">
    <location>
        <begin position="408"/>
        <end position="429"/>
    </location>
</feature>
<feature type="compositionally biased region" description="Low complexity" evidence="1">
    <location>
        <begin position="89"/>
        <end position="99"/>
    </location>
</feature>
<organism evidence="3 4">
    <name type="scientific">Streptomyces celluloflavus</name>
    <dbReference type="NCBI Taxonomy" id="58344"/>
    <lineage>
        <taxon>Bacteria</taxon>
        <taxon>Bacillati</taxon>
        <taxon>Actinomycetota</taxon>
        <taxon>Actinomycetes</taxon>
        <taxon>Kitasatosporales</taxon>
        <taxon>Streptomycetaceae</taxon>
        <taxon>Streptomyces</taxon>
    </lineage>
</organism>
<comment type="caution">
    <text evidence="3">The sequence shown here is derived from an EMBL/GenBank/DDBJ whole genome shotgun (WGS) entry which is preliminary data.</text>
</comment>
<feature type="compositionally biased region" description="Basic and acidic residues" evidence="1">
    <location>
        <begin position="228"/>
        <end position="262"/>
    </location>
</feature>
<evidence type="ECO:0000313" key="4">
    <source>
        <dbReference type="Proteomes" id="UP001610990"/>
    </source>
</evidence>
<dbReference type="RefSeq" id="WP_367433853.1">
    <property type="nucleotide sequence ID" value="NZ_CP108413.1"/>
</dbReference>
<feature type="compositionally biased region" description="Gly residues" evidence="1">
    <location>
        <begin position="71"/>
        <end position="88"/>
    </location>
</feature>
<name>A0ABW7R9Z5_9ACTN</name>
<feature type="transmembrane region" description="Helical" evidence="2">
    <location>
        <begin position="330"/>
        <end position="358"/>
    </location>
</feature>
<gene>
    <name evidence="3" type="ORF">ACH4GP_10875</name>
</gene>
<evidence type="ECO:0000256" key="2">
    <source>
        <dbReference type="SAM" id="Phobius"/>
    </source>
</evidence>
<sequence>MGIESDQLVFDYLSRVGDLAQQRGLPSGARMRLVATLRAEIDAQQADSVSGVKRVLSRLGTPEAVVTAAGSGDGNAGGSGDGEGGGRAPAGPVTPADGHTAPDDDGAPAAPPTTPSRFFPRPAEPPAPRPSTRDKLGGLARRSGLTGRIPAPRDEATEPPAGRPSFLKKVIRPERPAPPAPRTASPPHLAGPDELGDADESPDWWSVQADPYGPGETVPGFVGGIEIEEMREGLTGDRPLSLRKDGDGKDAEGDEHAEAERDPDAEDAEDAEGEADGTRPPLPGLLRRALARRRGAAAGAEEADEEADAGAGEAAEADGSLIARLRLSPVLTLAALLLVAGAVLGSWLALAGGWALAYVSRRLTRIEAKFAALGVPGIAVGGLMVWIWGRFDGRWGEPITQARLGQELFDGLPVMARVAAVASAAFLVWRMRRA</sequence>
<accession>A0ABW7R9Z5</accession>